<protein>
    <recommendedName>
        <fullName evidence="4">Carbohydrate-binding module family 19 domain-containing protein</fullName>
    </recommendedName>
</protein>
<organism evidence="2 3">
    <name type="scientific">Laetiporus sulphureus 93-53</name>
    <dbReference type="NCBI Taxonomy" id="1314785"/>
    <lineage>
        <taxon>Eukaryota</taxon>
        <taxon>Fungi</taxon>
        <taxon>Dikarya</taxon>
        <taxon>Basidiomycota</taxon>
        <taxon>Agaricomycotina</taxon>
        <taxon>Agaricomycetes</taxon>
        <taxon>Polyporales</taxon>
        <taxon>Laetiporus</taxon>
    </lineage>
</organism>
<keyword evidence="3" id="KW-1185">Reference proteome</keyword>
<dbReference type="OrthoDB" id="10492564at2759"/>
<name>A0A165BB09_9APHY</name>
<reference evidence="2 3" key="1">
    <citation type="journal article" date="2016" name="Mol. Biol. Evol.">
        <title>Comparative Genomics of Early-Diverging Mushroom-Forming Fungi Provides Insights into the Origins of Lignocellulose Decay Capabilities.</title>
        <authorList>
            <person name="Nagy L.G."/>
            <person name="Riley R."/>
            <person name="Tritt A."/>
            <person name="Adam C."/>
            <person name="Daum C."/>
            <person name="Floudas D."/>
            <person name="Sun H."/>
            <person name="Yadav J.S."/>
            <person name="Pangilinan J."/>
            <person name="Larsson K.H."/>
            <person name="Matsuura K."/>
            <person name="Barry K."/>
            <person name="Labutti K."/>
            <person name="Kuo R."/>
            <person name="Ohm R.A."/>
            <person name="Bhattacharya S.S."/>
            <person name="Shirouzu T."/>
            <person name="Yoshinaga Y."/>
            <person name="Martin F.M."/>
            <person name="Grigoriev I.V."/>
            <person name="Hibbett D.S."/>
        </authorList>
    </citation>
    <scope>NUCLEOTIDE SEQUENCE [LARGE SCALE GENOMIC DNA]</scope>
    <source>
        <strain evidence="2 3">93-53</strain>
    </source>
</reference>
<evidence type="ECO:0000256" key="1">
    <source>
        <dbReference type="SAM" id="SignalP"/>
    </source>
</evidence>
<gene>
    <name evidence="2" type="ORF">LAESUDRAFT_753088</name>
</gene>
<dbReference type="GeneID" id="63828785"/>
<evidence type="ECO:0000313" key="3">
    <source>
        <dbReference type="Proteomes" id="UP000076871"/>
    </source>
</evidence>
<evidence type="ECO:0008006" key="4">
    <source>
        <dbReference type="Google" id="ProtNLM"/>
    </source>
</evidence>
<dbReference type="RefSeq" id="XP_040758389.1">
    <property type="nucleotide sequence ID" value="XM_040911757.1"/>
</dbReference>
<dbReference type="InParanoid" id="A0A165BB09"/>
<keyword evidence="1" id="KW-0732">Signal</keyword>
<feature type="chain" id="PRO_5007855600" description="Carbohydrate-binding module family 19 domain-containing protein" evidence="1">
    <location>
        <begin position="19"/>
        <end position="137"/>
    </location>
</feature>
<proteinExistence type="predicted"/>
<evidence type="ECO:0000313" key="2">
    <source>
        <dbReference type="EMBL" id="KZT00649.1"/>
    </source>
</evidence>
<feature type="signal peptide" evidence="1">
    <location>
        <begin position="1"/>
        <end position="18"/>
    </location>
</feature>
<dbReference type="Proteomes" id="UP000076871">
    <property type="component" value="Unassembled WGS sequence"/>
</dbReference>
<dbReference type="EMBL" id="KV427680">
    <property type="protein sequence ID" value="KZT00649.1"/>
    <property type="molecule type" value="Genomic_DNA"/>
</dbReference>
<dbReference type="AlphaFoldDB" id="A0A165BB09"/>
<sequence>MRFAVLFALPFLVGAAKALTIERSVTMCPASYTGYDCYGSEIIYCKDGEIDTSVAGSSCNAGDTCWASTTDFGCTAPMQRRQTKCPASYTGYDCYGIEIVYCNDGEVDPSVAGSSCDAGYTCWASATGFGCKPPASA</sequence>
<accession>A0A165BB09</accession>